<dbReference type="AlphaFoldDB" id="A0A1L6ZPF4"/>
<evidence type="ECO:0000313" key="2">
    <source>
        <dbReference type="EMBL" id="APT48400.1"/>
    </source>
</evidence>
<gene>
    <name evidence="2" type="ORF">BSA145_21270</name>
</gene>
<organism evidence="2 3">
    <name type="scientific">Bacillus safensis</name>
    <dbReference type="NCBI Taxonomy" id="561879"/>
    <lineage>
        <taxon>Bacteria</taxon>
        <taxon>Bacillati</taxon>
        <taxon>Bacillota</taxon>
        <taxon>Bacilli</taxon>
        <taxon>Bacillales</taxon>
        <taxon>Bacillaceae</taxon>
        <taxon>Bacillus</taxon>
    </lineage>
</organism>
<evidence type="ECO:0000313" key="3">
    <source>
        <dbReference type="Proteomes" id="UP000185426"/>
    </source>
</evidence>
<feature type="region of interest" description="Disordered" evidence="1">
    <location>
        <begin position="262"/>
        <end position="356"/>
    </location>
</feature>
<dbReference type="Proteomes" id="UP000185426">
    <property type="component" value="Plasmid unnamed2"/>
</dbReference>
<name>A0A1L6ZPF4_BACIA</name>
<protein>
    <submittedName>
        <fullName evidence="2">Uncharacterized protein</fullName>
    </submittedName>
</protein>
<sequence length="356" mass="37349">MSVLFDPNIDGPTLSRYYASAPKAGARNRMATKTQAWGAFADAIGATPATFAKIDRSLLAAGLSPRGGRGGGKNAQHVDAMYLARLVICAGLPLPSEAGEQLRLFSQCRYTSTILQTVVDRTNALMAEGFREAQMHERLLSPYATGQGEPLLDYLSQEIQRWAEADPAERAENAALAASGASAIRLNFEPAISAHVVRGVLVGRETRTVIGFFEPAPEMQRPLPFGGSSGFAPIQRSAAVPCRLLFVAAELLADSLASGSGDLPFPSSGNEPGPASSDHSAPETENAADPARSAALRGDQPRSLATEPASNVGKVCERETPFKGFSSAGGHLPATSSKEAPPYGQPRPHTSVPVTA</sequence>
<keyword evidence="2" id="KW-0614">Plasmid</keyword>
<accession>A0A1L6ZPF4</accession>
<dbReference type="EMBL" id="CP015609">
    <property type="protein sequence ID" value="APT48400.1"/>
    <property type="molecule type" value="Genomic_DNA"/>
</dbReference>
<geneLocation type="plasmid" evidence="2 3">
    <name>unnamed2</name>
</geneLocation>
<reference evidence="2 3" key="1">
    <citation type="submission" date="2016-05" db="EMBL/GenBank/DDBJ databases">
        <title>Complete Genome and Methylome Analysis of Psychrotrophic Bacterial Isolates from Antarctic Lake Untersee.</title>
        <authorList>
            <person name="Fomenkov A."/>
            <person name="Akimov V.N."/>
            <person name="Vasilyeva L.V."/>
            <person name="Andersen D."/>
            <person name="Vincze T."/>
            <person name="Roberts R.J."/>
        </authorList>
    </citation>
    <scope>NUCLEOTIDE SEQUENCE [LARGE SCALE GENOMIC DNA]</scope>
    <source>
        <strain evidence="2 3">U14-5</strain>
        <plasmid evidence="2 3">unnamed2</plasmid>
    </source>
</reference>
<proteinExistence type="predicted"/>
<evidence type="ECO:0000256" key="1">
    <source>
        <dbReference type="SAM" id="MobiDB-lite"/>
    </source>
</evidence>